<keyword evidence="3" id="KW-1003">Cell membrane</keyword>
<dbReference type="InterPro" id="IPR002010">
    <property type="entry name" value="T3SS_IM_R"/>
</dbReference>
<dbReference type="Proteomes" id="UP000324194">
    <property type="component" value="Chromosome 2"/>
</dbReference>
<protein>
    <recommendedName>
        <fullName evidence="10">Flagellar biosynthetic protein FliR</fullName>
    </recommendedName>
</protein>
<feature type="transmembrane region" description="Helical" evidence="7">
    <location>
        <begin position="39"/>
        <end position="59"/>
    </location>
</feature>
<dbReference type="PANTHER" id="PTHR30065:SF1">
    <property type="entry name" value="SURFACE PRESENTATION OF ANTIGENS PROTEIN SPAR"/>
    <property type="match status" value="1"/>
</dbReference>
<gene>
    <name evidence="8" type="ORF">AQUSIP_24400</name>
</gene>
<evidence type="ECO:0000256" key="6">
    <source>
        <dbReference type="ARBA" id="ARBA00023136"/>
    </source>
</evidence>
<feature type="transmembrane region" description="Helical" evidence="7">
    <location>
        <begin position="14"/>
        <end position="33"/>
    </location>
</feature>
<organism evidence="8 9">
    <name type="scientific">Aquicella siphonis</name>
    <dbReference type="NCBI Taxonomy" id="254247"/>
    <lineage>
        <taxon>Bacteria</taxon>
        <taxon>Pseudomonadati</taxon>
        <taxon>Pseudomonadota</taxon>
        <taxon>Gammaproteobacteria</taxon>
        <taxon>Legionellales</taxon>
        <taxon>Coxiellaceae</taxon>
        <taxon>Aquicella</taxon>
    </lineage>
</organism>
<reference evidence="8 9" key="1">
    <citation type="submission" date="2019-08" db="EMBL/GenBank/DDBJ databases">
        <authorList>
            <person name="Guy L."/>
        </authorList>
    </citation>
    <scope>NUCLEOTIDE SEQUENCE [LARGE SCALE GENOMIC DNA]</scope>
    <source>
        <strain evidence="8 9">SGT-108</strain>
    </source>
</reference>
<evidence type="ECO:0000256" key="7">
    <source>
        <dbReference type="SAM" id="Phobius"/>
    </source>
</evidence>
<dbReference type="KEGG" id="asip:AQUSIP_24400"/>
<dbReference type="RefSeq" id="WP_172622872.1">
    <property type="nucleotide sequence ID" value="NZ_LR699120.1"/>
</dbReference>
<evidence type="ECO:0000313" key="8">
    <source>
        <dbReference type="EMBL" id="VVC77113.1"/>
    </source>
</evidence>
<proteinExistence type="inferred from homology"/>
<keyword evidence="4 7" id="KW-0812">Transmembrane</keyword>
<keyword evidence="5 7" id="KW-1133">Transmembrane helix</keyword>
<feature type="transmembrane region" description="Helical" evidence="7">
    <location>
        <begin position="215"/>
        <end position="235"/>
    </location>
</feature>
<feature type="transmembrane region" description="Helical" evidence="7">
    <location>
        <begin position="129"/>
        <end position="149"/>
    </location>
</feature>
<keyword evidence="6 7" id="KW-0472">Membrane</keyword>
<evidence type="ECO:0000256" key="2">
    <source>
        <dbReference type="ARBA" id="ARBA00009772"/>
    </source>
</evidence>
<dbReference type="GO" id="GO:0006605">
    <property type="term" value="P:protein targeting"/>
    <property type="evidence" value="ECO:0007669"/>
    <property type="project" value="InterPro"/>
</dbReference>
<dbReference type="PRINTS" id="PR00953">
    <property type="entry name" value="TYPE3IMRPROT"/>
</dbReference>
<evidence type="ECO:0000256" key="1">
    <source>
        <dbReference type="ARBA" id="ARBA00004651"/>
    </source>
</evidence>
<comment type="subcellular location">
    <subcellularLocation>
        <location evidence="1">Cell membrane</location>
        <topology evidence="1">Multi-pass membrane protein</topology>
    </subcellularLocation>
</comment>
<name>A0A5E4PLC2_9COXI</name>
<evidence type="ECO:0000313" key="9">
    <source>
        <dbReference type="Proteomes" id="UP000324194"/>
    </source>
</evidence>
<accession>A0A5E4PLC2</accession>
<feature type="transmembrane region" description="Helical" evidence="7">
    <location>
        <begin position="180"/>
        <end position="203"/>
    </location>
</feature>
<dbReference type="PANTHER" id="PTHR30065">
    <property type="entry name" value="FLAGELLAR BIOSYNTHETIC PROTEIN FLIR"/>
    <property type="match status" value="1"/>
</dbReference>
<evidence type="ECO:0000256" key="4">
    <source>
        <dbReference type="ARBA" id="ARBA00022692"/>
    </source>
</evidence>
<dbReference type="GO" id="GO:0005886">
    <property type="term" value="C:plasma membrane"/>
    <property type="evidence" value="ECO:0007669"/>
    <property type="project" value="UniProtKB-SubCell"/>
</dbReference>
<evidence type="ECO:0000256" key="3">
    <source>
        <dbReference type="ARBA" id="ARBA00022475"/>
    </source>
</evidence>
<comment type="similarity">
    <text evidence="2">Belongs to the FliR/MopE/SpaR family.</text>
</comment>
<sequence>MDIIQLIPLVYNKFILFVLIFTRISALLTFFVLFRRDLITGRIIISLASILSLYILLLYPNMSVQYGLFSISMLVQIFIQAVIGLISGLFLNVIFEVFVVAGQVISTQAGLSVASLIDQRFGFITSLTHFYIITVTLLFLLLNGHLFVIKTLADSFSVMPVDQIFLPSHMMAQVLSYSSILFSGAVTLSITIVIVLLMTNIALAVMTKFAPQFNLFSIGLNMELVIGLFCVYVTYQLFVAESGDLIRESLSLFYQSIMKMK</sequence>
<dbReference type="Pfam" id="PF01311">
    <property type="entry name" value="Bac_export_1"/>
    <property type="match status" value="1"/>
</dbReference>
<evidence type="ECO:0008006" key="10">
    <source>
        <dbReference type="Google" id="ProtNLM"/>
    </source>
</evidence>
<dbReference type="AlphaFoldDB" id="A0A5E4PLC2"/>
<keyword evidence="9" id="KW-1185">Reference proteome</keyword>
<evidence type="ECO:0000256" key="5">
    <source>
        <dbReference type="ARBA" id="ARBA00022989"/>
    </source>
</evidence>
<dbReference type="EMBL" id="LR699120">
    <property type="protein sequence ID" value="VVC77113.1"/>
    <property type="molecule type" value="Genomic_DNA"/>
</dbReference>
<feature type="transmembrane region" description="Helical" evidence="7">
    <location>
        <begin position="66"/>
        <end position="91"/>
    </location>
</feature>